<dbReference type="Pfam" id="PF21099">
    <property type="entry name" value="POLQ_helical"/>
    <property type="match status" value="1"/>
</dbReference>
<dbReference type="EMBL" id="ASPP01009359">
    <property type="protein sequence ID" value="ETO24235.1"/>
    <property type="molecule type" value="Genomic_DNA"/>
</dbReference>
<evidence type="ECO:0000256" key="1">
    <source>
        <dbReference type="SAM" id="Coils"/>
    </source>
</evidence>
<dbReference type="InterPro" id="IPR048960">
    <property type="entry name" value="POLQ-like_helical"/>
</dbReference>
<keyword evidence="3" id="KW-1133">Transmembrane helix</keyword>
<feature type="coiled-coil region" evidence="1">
    <location>
        <begin position="344"/>
        <end position="378"/>
    </location>
</feature>
<name>X6ND28_RETFI</name>
<sequence length="868" mass="99818">MTSKLLSVHLALRSNYALFFDLDTFKGGEDLPKKKKKNKPWVVDDGLFKRLASFHSSLDPLIALQVYRDLSLANHKIVIGDDLPMIFQISDLVEQITPIPTGVWPNWSVFLQKMNTVNDMRRNVIEMLGLNEGFWMSIERNKPDLQTITKKIWQRHTNKAKEWHTANKSNQSTLSVSSKDKAHQLLKCDGLMNVEKDTLTFEDRVQIAERLYASLILYDLAIEKPISAIAYDFNVERDCFITIFFFKGGYYNSFFFFFFFFFFFERMKFGVNKKERKLKPLFAIGNVMTRMIASVLVENGIKNVVTLAQKSPDHIQKILMDSKPFQTKDEQKYDRHKINPRLGITLVELAKQKAEIELKKLEQKKEKKEANKKEVISVLSGSLNPIVRSRFSSTTDGSLFSPSPSKEASRQKPTAQQLEGFHYPKSQQAALSCLVTDWSLSAVQSRHESLVGPHPVSHSGNANFVQITPSQLFSPKVAKKERKRMDNKVIADRSKLARIGHCEEDANGNEKSNDFDIVCDVLRKEKEAQQTLKALTDSIRLSCSGTLLRDKRTPAFDNVTISNDMRSDNERKRMAYDCTKEQAQSGSISTSMSSSKTTLTKEMDTTLVRFFVLFCYDKKKKKHIQAYKLKSTYQTPNSPLLRNDNASEEYVTIPPFKKRKVMCPIESNSVKRPALPDLDLPPLNNSLSYCQASPKECDLETLPYTHNWSAHKCNHETKHNQLTGSNFLIAFFQTLKVTPQKSEIASEHAENKEDEQKTGDKRCTIKQQVIDDMQTLDWMDSNIESLLWEQKVPKSVVQMEKPVWILPIVIDVFVNEQTYQDFVQLWHKQKVCHQQKVICYSYYQFSLLLLQYATYNYVGICVFILGKA</sequence>
<evidence type="ECO:0000313" key="6">
    <source>
        <dbReference type="Proteomes" id="UP000023152"/>
    </source>
</evidence>
<feature type="region of interest" description="Disordered" evidence="2">
    <location>
        <begin position="393"/>
        <end position="416"/>
    </location>
</feature>
<proteinExistence type="predicted"/>
<dbReference type="Proteomes" id="UP000023152">
    <property type="component" value="Unassembled WGS sequence"/>
</dbReference>
<evidence type="ECO:0000256" key="2">
    <source>
        <dbReference type="SAM" id="MobiDB-lite"/>
    </source>
</evidence>
<dbReference type="SUPFAM" id="SSF158702">
    <property type="entry name" value="Sec63 N-terminal domain-like"/>
    <property type="match status" value="1"/>
</dbReference>
<dbReference type="OrthoDB" id="2320933at2759"/>
<keyword evidence="3" id="KW-0472">Membrane</keyword>
<protein>
    <recommendedName>
        <fullName evidence="4">POLQ-like helical domain-containing protein</fullName>
    </recommendedName>
</protein>
<keyword evidence="6" id="KW-1185">Reference proteome</keyword>
<comment type="caution">
    <text evidence="5">The sequence shown here is derived from an EMBL/GenBank/DDBJ whole genome shotgun (WGS) entry which is preliminary data.</text>
</comment>
<keyword evidence="3" id="KW-0812">Transmembrane</keyword>
<evidence type="ECO:0000259" key="4">
    <source>
        <dbReference type="Pfam" id="PF21099"/>
    </source>
</evidence>
<reference evidence="5 6" key="1">
    <citation type="journal article" date="2013" name="Curr. Biol.">
        <title>The Genome of the Foraminiferan Reticulomyxa filosa.</title>
        <authorList>
            <person name="Glockner G."/>
            <person name="Hulsmann N."/>
            <person name="Schleicher M."/>
            <person name="Noegel A.A."/>
            <person name="Eichinger L."/>
            <person name="Gallinger C."/>
            <person name="Pawlowski J."/>
            <person name="Sierra R."/>
            <person name="Euteneuer U."/>
            <person name="Pillet L."/>
            <person name="Moustafa A."/>
            <person name="Platzer M."/>
            <person name="Groth M."/>
            <person name="Szafranski K."/>
            <person name="Schliwa M."/>
        </authorList>
    </citation>
    <scope>NUCLEOTIDE SEQUENCE [LARGE SCALE GENOMIC DNA]</scope>
</reference>
<accession>X6ND28</accession>
<feature type="transmembrane region" description="Helical" evidence="3">
    <location>
        <begin position="249"/>
        <end position="266"/>
    </location>
</feature>
<gene>
    <name evidence="5" type="ORF">RFI_12924</name>
</gene>
<feature type="domain" description="POLQ-like helical" evidence="4">
    <location>
        <begin position="63"/>
        <end position="237"/>
    </location>
</feature>
<organism evidence="5 6">
    <name type="scientific">Reticulomyxa filosa</name>
    <dbReference type="NCBI Taxonomy" id="46433"/>
    <lineage>
        <taxon>Eukaryota</taxon>
        <taxon>Sar</taxon>
        <taxon>Rhizaria</taxon>
        <taxon>Retaria</taxon>
        <taxon>Foraminifera</taxon>
        <taxon>Monothalamids</taxon>
        <taxon>Reticulomyxidae</taxon>
        <taxon>Reticulomyxa</taxon>
    </lineage>
</organism>
<evidence type="ECO:0000313" key="5">
    <source>
        <dbReference type="EMBL" id="ETO24235.1"/>
    </source>
</evidence>
<keyword evidence="1" id="KW-0175">Coiled coil</keyword>
<evidence type="ECO:0000256" key="3">
    <source>
        <dbReference type="SAM" id="Phobius"/>
    </source>
</evidence>
<dbReference type="AlphaFoldDB" id="X6ND28"/>